<evidence type="ECO:0000313" key="3">
    <source>
        <dbReference type="Proteomes" id="UP000692954"/>
    </source>
</evidence>
<comment type="caution">
    <text evidence="2">The sequence shown here is derived from an EMBL/GenBank/DDBJ whole genome shotgun (WGS) entry which is preliminary data.</text>
</comment>
<feature type="coiled-coil region" evidence="1">
    <location>
        <begin position="489"/>
        <end position="523"/>
    </location>
</feature>
<sequence>MKYNLNIGGLRNNIKTFCRILEDSLDLNIDLSITFHELNEITRRLIQELENESFIDLNKMQKINLNEFYHILESDKELEQLLKDHVKQKLGLNTEIQWMIDNNQIITELNCKLVVEEYLNKLFTCETQFKEYIDFISTQTNIKTLCIQQERPLRGYKNSFQEMDDYYQIYGFKHFDISEIFKKKIIKTLLEVKMYNVFTTKFIPKIKPWIEKYYYVYVDVDEENEIISLYGPINLVKESEEIIMKEFKQLSFFCGIIKSDCLTAEQFQFLEISEFLKESLYQNYEVVKQNSPILQQLEDSLKDIKSQAFQAVMYAEFQNGEVTGDCILCSNLEIDQQNVEQKLESEIQKLAESNVNGNCVGYFQIVYGMKLSSLLKKQLNDHLKVVSEEIHYQSHKIYLEQQEFSELQNYESLFKIKIDSNNQKFFITGKQDQINKFKDNLNTILASKIEIIDYYQYKNNFNIKAAMIDYKERYNQIISQNECQVEANLQNTRIKISGKQNNIQKLKQDLQELEKDIQSEKISKQISIDLPKGTIFSQLIKTIQLKYPSVDLVVGAFEEVNIASIYSFRRKQTRIKICNGSPSGLFEIKTELIKLDKAIFIIPIEKIHLEAQKPSLLWEQELIQKKSINIKSISETKWFKLIKYAVEITETNSNLNSKDKKKKPKIETIEYYICQIYYRDYFKPENFIHYFEKETLKTSFDQLMNQIQLIKPSQMYISCYNDDGKNYQQIVDYVIKEGYPKITILFLMSQSENMESLKQDLLNDFDEEENQRIKITQHFTILSCIQDNISSVINDLNNLQ</sequence>
<dbReference type="Proteomes" id="UP000692954">
    <property type="component" value="Unassembled WGS sequence"/>
</dbReference>
<dbReference type="AlphaFoldDB" id="A0A8S1PDV3"/>
<evidence type="ECO:0000313" key="2">
    <source>
        <dbReference type="EMBL" id="CAD8101169.1"/>
    </source>
</evidence>
<keyword evidence="1" id="KW-0175">Coiled coil</keyword>
<keyword evidence="3" id="KW-1185">Reference proteome</keyword>
<proteinExistence type="predicted"/>
<protein>
    <submittedName>
        <fullName evidence="2">Uncharacterized protein</fullName>
    </submittedName>
</protein>
<name>A0A8S1PDV3_9CILI</name>
<dbReference type="OrthoDB" id="305965at2759"/>
<accession>A0A8S1PDV3</accession>
<evidence type="ECO:0000256" key="1">
    <source>
        <dbReference type="SAM" id="Coils"/>
    </source>
</evidence>
<reference evidence="2" key="1">
    <citation type="submission" date="2021-01" db="EMBL/GenBank/DDBJ databases">
        <authorList>
            <consortium name="Genoscope - CEA"/>
            <person name="William W."/>
        </authorList>
    </citation>
    <scope>NUCLEOTIDE SEQUENCE</scope>
</reference>
<organism evidence="2 3">
    <name type="scientific">Paramecium sonneborni</name>
    <dbReference type="NCBI Taxonomy" id="65129"/>
    <lineage>
        <taxon>Eukaryota</taxon>
        <taxon>Sar</taxon>
        <taxon>Alveolata</taxon>
        <taxon>Ciliophora</taxon>
        <taxon>Intramacronucleata</taxon>
        <taxon>Oligohymenophorea</taxon>
        <taxon>Peniculida</taxon>
        <taxon>Parameciidae</taxon>
        <taxon>Paramecium</taxon>
    </lineage>
</organism>
<dbReference type="EMBL" id="CAJJDN010000075">
    <property type="protein sequence ID" value="CAD8101169.1"/>
    <property type="molecule type" value="Genomic_DNA"/>
</dbReference>
<gene>
    <name evidence="2" type="ORF">PSON_ATCC_30995.1.T0750130</name>
</gene>